<dbReference type="Proteomes" id="UP000191905">
    <property type="component" value="Unassembled WGS sequence"/>
</dbReference>
<dbReference type="SUPFAM" id="SSF52540">
    <property type="entry name" value="P-loop containing nucleoside triphosphate hydrolases"/>
    <property type="match status" value="1"/>
</dbReference>
<dbReference type="Gene3D" id="3.40.50.300">
    <property type="entry name" value="P-loop containing nucleotide triphosphate hydrolases"/>
    <property type="match status" value="1"/>
</dbReference>
<organism evidence="2 3">
    <name type="scientific">Manganibacter manganicus</name>
    <dbReference type="NCBI Taxonomy" id="1873176"/>
    <lineage>
        <taxon>Bacteria</taxon>
        <taxon>Pseudomonadati</taxon>
        <taxon>Pseudomonadota</taxon>
        <taxon>Alphaproteobacteria</taxon>
        <taxon>Hyphomicrobiales</taxon>
        <taxon>Phyllobacteriaceae</taxon>
        <taxon>Manganibacter</taxon>
    </lineage>
</organism>
<dbReference type="PANTHER" id="PTHR41313">
    <property type="entry name" value="ADENINE-SPECIFIC METHYLTRANSFERASE"/>
    <property type="match status" value="1"/>
</dbReference>
<evidence type="ECO:0000256" key="1">
    <source>
        <dbReference type="SAM" id="MobiDB-lite"/>
    </source>
</evidence>
<protein>
    <recommendedName>
        <fullName evidence="4">Helicase/UvrB N-terminal domain-containing protein</fullName>
    </recommendedName>
</protein>
<evidence type="ECO:0008006" key="4">
    <source>
        <dbReference type="Google" id="ProtNLM"/>
    </source>
</evidence>
<dbReference type="STRING" id="1873176.BFN67_21970"/>
<accession>A0A1V8RML4</accession>
<name>A0A1V8RML4_9HYPH</name>
<dbReference type="InterPro" id="IPR027417">
    <property type="entry name" value="P-loop_NTPase"/>
</dbReference>
<dbReference type="AlphaFoldDB" id="A0A1V8RML4"/>
<gene>
    <name evidence="2" type="ORF">BFN67_21970</name>
</gene>
<feature type="region of interest" description="Disordered" evidence="1">
    <location>
        <begin position="132"/>
        <end position="177"/>
    </location>
</feature>
<dbReference type="PANTHER" id="PTHR41313:SF1">
    <property type="entry name" value="DNA METHYLASE ADENINE-SPECIFIC DOMAIN-CONTAINING PROTEIN"/>
    <property type="match status" value="1"/>
</dbReference>
<feature type="compositionally biased region" description="Basic and acidic residues" evidence="1">
    <location>
        <begin position="154"/>
        <end position="166"/>
    </location>
</feature>
<comment type="caution">
    <text evidence="2">The sequence shown here is derived from an EMBL/GenBank/DDBJ whole genome shotgun (WGS) entry which is preliminary data.</text>
</comment>
<proteinExistence type="predicted"/>
<evidence type="ECO:0000313" key="3">
    <source>
        <dbReference type="Proteomes" id="UP000191905"/>
    </source>
</evidence>
<dbReference type="InterPro" id="IPR052933">
    <property type="entry name" value="DNA_Protect_Modify"/>
</dbReference>
<keyword evidence="3" id="KW-1185">Reference proteome</keyword>
<sequence length="212" mass="23417">MLRATQIFDTVKDGDTERRVLNTVETEAAKEKLQKIKTTFQAWIWSDPDRTDRLARLYNDAFNNIAPRSFNGDHLKVPGASGACSLYGHQKRAIWRIISVGSTYVAHAVGAGKTLSMAAAIMEQRRFGLVNRHAGRSRPLPGAGRPRVPGALSERPDSGRRRDQFRQGEAASLSVAGSNRELGRDHHLFGVPLHFDPLGLRKPNDSGRARGL</sequence>
<reference evidence="2 3" key="1">
    <citation type="journal article" date="2016" name="Int. J. Syst. Evol. Microbiol.">
        <title>Pseudaminobacter manganicus sp. nov., isolated from sludge of a manganese mine.</title>
        <authorList>
            <person name="Li J."/>
            <person name="Huang J."/>
            <person name="Liao S."/>
            <person name="Wang G."/>
        </authorList>
    </citation>
    <scope>NUCLEOTIDE SEQUENCE [LARGE SCALE GENOMIC DNA]</scope>
    <source>
        <strain evidence="2 3">JH-7</strain>
    </source>
</reference>
<evidence type="ECO:0000313" key="2">
    <source>
        <dbReference type="EMBL" id="OQM74428.1"/>
    </source>
</evidence>
<dbReference type="EMBL" id="MDET01000031">
    <property type="protein sequence ID" value="OQM74428.1"/>
    <property type="molecule type" value="Genomic_DNA"/>
</dbReference>